<sequence>MSKETAADILIKNTTTSLTRKTVDDPTTIRIMVLVSTTSGSRRQLSNQERSIAMLEALGIPFETLNCAMPEYREERDIYFELSGVQGDYPQFFLIKPSAEDDDKKTTYLGQFDDMEGCNERSNLPKESLKESDVTWDSIMGTTDTYNNKGFNPGEGAVDDDDDSVGSGGGGIYADL</sequence>
<feature type="compositionally biased region" description="Gly residues" evidence="1">
    <location>
        <begin position="166"/>
        <end position="176"/>
    </location>
</feature>
<dbReference type="AlphaFoldDB" id="A0A9N8DP18"/>
<proteinExistence type="predicted"/>
<dbReference type="Pfam" id="PF04908">
    <property type="entry name" value="SH3BGR"/>
    <property type="match status" value="1"/>
</dbReference>
<keyword evidence="3" id="KW-1185">Reference proteome</keyword>
<name>A0A9N8DP18_9STRA</name>
<feature type="region of interest" description="Disordered" evidence="1">
    <location>
        <begin position="145"/>
        <end position="176"/>
    </location>
</feature>
<evidence type="ECO:0000313" key="3">
    <source>
        <dbReference type="Proteomes" id="UP001153069"/>
    </source>
</evidence>
<dbReference type="Gene3D" id="3.40.30.10">
    <property type="entry name" value="Glutaredoxin"/>
    <property type="match status" value="1"/>
</dbReference>
<organism evidence="2 3">
    <name type="scientific">Seminavis robusta</name>
    <dbReference type="NCBI Taxonomy" id="568900"/>
    <lineage>
        <taxon>Eukaryota</taxon>
        <taxon>Sar</taxon>
        <taxon>Stramenopiles</taxon>
        <taxon>Ochrophyta</taxon>
        <taxon>Bacillariophyta</taxon>
        <taxon>Bacillariophyceae</taxon>
        <taxon>Bacillariophycidae</taxon>
        <taxon>Naviculales</taxon>
        <taxon>Naviculaceae</taxon>
        <taxon>Seminavis</taxon>
    </lineage>
</organism>
<dbReference type="Proteomes" id="UP001153069">
    <property type="component" value="Unassembled WGS sequence"/>
</dbReference>
<comment type="caution">
    <text evidence="2">The sequence shown here is derived from an EMBL/GenBank/DDBJ whole genome shotgun (WGS) entry which is preliminary data.</text>
</comment>
<gene>
    <name evidence="2" type="ORF">SEMRO_186_G080580.1</name>
</gene>
<protein>
    <submittedName>
        <fullName evidence="2">Uncharacterized protein</fullName>
    </submittedName>
</protein>
<reference evidence="2" key="1">
    <citation type="submission" date="2020-06" db="EMBL/GenBank/DDBJ databases">
        <authorList>
            <consortium name="Plant Systems Biology data submission"/>
        </authorList>
    </citation>
    <scope>NUCLEOTIDE SEQUENCE</scope>
    <source>
        <strain evidence="2">D6</strain>
    </source>
</reference>
<dbReference type="EMBL" id="CAICTM010000185">
    <property type="protein sequence ID" value="CAB9504110.1"/>
    <property type="molecule type" value="Genomic_DNA"/>
</dbReference>
<accession>A0A9N8DP18</accession>
<dbReference type="InterPro" id="IPR006993">
    <property type="entry name" value="Glut_rich_SH3-bd"/>
</dbReference>
<evidence type="ECO:0000313" key="2">
    <source>
        <dbReference type="EMBL" id="CAB9504110.1"/>
    </source>
</evidence>
<dbReference type="OrthoDB" id="49680at2759"/>
<evidence type="ECO:0000256" key="1">
    <source>
        <dbReference type="SAM" id="MobiDB-lite"/>
    </source>
</evidence>